<organism evidence="2">
    <name type="scientific">Ustilago sp. SL-2014</name>
    <dbReference type="NCBI Taxonomy" id="1593447"/>
    <lineage>
        <taxon>Eukaryota</taxon>
        <taxon>Fungi</taxon>
        <taxon>Dikarya</taxon>
        <taxon>Basidiomycota</taxon>
        <taxon>Ustilaginomycotina</taxon>
        <taxon>Ustilaginomycetes</taxon>
        <taxon>Ustilaginales</taxon>
        <taxon>Ustilaginaceae</taxon>
        <taxon>Ustilago</taxon>
    </lineage>
</organism>
<dbReference type="InterPro" id="IPR023296">
    <property type="entry name" value="Glyco_hydro_beta-prop_sf"/>
</dbReference>
<reference evidence="2" key="1">
    <citation type="submission" date="2014-07" db="EMBL/GenBank/DDBJ databases">
        <title>Blending bioprospecting with metabolic pathway engineering to improve xylose, arabinose, and xylan catabolism in Saccharomyces cerevisiae.</title>
        <authorList>
            <person name="Lee S."/>
            <person name="Jellison T."/>
            <person name="Alper H.S."/>
        </authorList>
    </citation>
    <scope>NUCLEOTIDE SEQUENCE</scope>
</reference>
<sequence>MWNVLKATLVGASVGLLSATWAISAPVGMVERAETYVGYGFYYFIGNAAGEERIFAAVSQGNSPTGWDLVNGGQPILTSTVGTQGVRDPSIVRSADGSKFYLLATDLNIGSGTSFGEAATLGSRSIVVWESSDDLQSWSEPRLVEVIGKEGGSAWAPEALYNPATQKYDVYFSAQLYPDSDTNHTGSSYFRIMRSSTTDFTSFSPAEVYVDRKGDSVLDMTFLQTNTGLYRFIKNENPTSDPHPLTVYQERSDGGVDGSWTKVTENIGAGVIGANEGPTAFVDNTDAGKSWLWVDEYTNRGYVALNTNNTQQGTWTFDSAANEPSNHARHGTIIPLTQTQYDNLRAQI</sequence>
<dbReference type="SUPFAM" id="SSF75005">
    <property type="entry name" value="Arabinanase/levansucrase/invertase"/>
    <property type="match status" value="1"/>
</dbReference>
<name>A0A0B5A2X5_9BASI</name>
<dbReference type="InterPro" id="IPR050727">
    <property type="entry name" value="GH43_arabinanases"/>
</dbReference>
<dbReference type="EMBL" id="KM091639">
    <property type="protein sequence ID" value="AJD81320.1"/>
    <property type="molecule type" value="mRNA"/>
</dbReference>
<dbReference type="PANTHER" id="PTHR43301:SF3">
    <property type="entry name" value="ARABINAN ENDO-1,5-ALPHA-L-ARABINOSIDASE A-RELATED"/>
    <property type="match status" value="1"/>
</dbReference>
<proteinExistence type="evidence at transcript level"/>
<dbReference type="PANTHER" id="PTHR43301">
    <property type="entry name" value="ARABINAN ENDO-1,5-ALPHA-L-ARABINOSIDASE"/>
    <property type="match status" value="1"/>
</dbReference>
<dbReference type="AlphaFoldDB" id="A0A0B5A2X5"/>
<accession>A0A0B5A2X5</accession>
<evidence type="ECO:0000256" key="1">
    <source>
        <dbReference type="SAM" id="SignalP"/>
    </source>
</evidence>
<gene>
    <name evidence="2" type="primary">XD1</name>
</gene>
<dbReference type="Gene3D" id="2.115.10.20">
    <property type="entry name" value="Glycosyl hydrolase domain, family 43"/>
    <property type="match status" value="1"/>
</dbReference>
<feature type="signal peptide" evidence="1">
    <location>
        <begin position="1"/>
        <end position="22"/>
    </location>
</feature>
<feature type="chain" id="PRO_5002098170" evidence="1">
    <location>
        <begin position="23"/>
        <end position="348"/>
    </location>
</feature>
<dbReference type="CDD" id="cd08983">
    <property type="entry name" value="GH43_Bt3655-like"/>
    <property type="match status" value="1"/>
</dbReference>
<evidence type="ECO:0000313" key="2">
    <source>
        <dbReference type="EMBL" id="AJD81320.1"/>
    </source>
</evidence>
<protein>
    <submittedName>
        <fullName evidence="2">Xylosidase</fullName>
    </submittedName>
</protein>
<keyword evidence="1" id="KW-0732">Signal</keyword>